<dbReference type="Pfam" id="PF05168">
    <property type="entry name" value="HEPN"/>
    <property type="match status" value="1"/>
</dbReference>
<dbReference type="PROSITE" id="PS50910">
    <property type="entry name" value="HEPN"/>
    <property type="match status" value="1"/>
</dbReference>
<dbReference type="SMART" id="SM00748">
    <property type="entry name" value="HEPN"/>
    <property type="match status" value="1"/>
</dbReference>
<protein>
    <submittedName>
        <fullName evidence="3">HEPN domain protein</fullName>
    </submittedName>
</protein>
<organism evidence="3 4">
    <name type="scientific">Thermoproteus uzoniensis (strain 768-20)</name>
    <dbReference type="NCBI Taxonomy" id="999630"/>
    <lineage>
        <taxon>Archaea</taxon>
        <taxon>Thermoproteota</taxon>
        <taxon>Thermoprotei</taxon>
        <taxon>Thermoproteales</taxon>
        <taxon>Thermoproteaceae</taxon>
        <taxon>Thermoproteus</taxon>
    </lineage>
</organism>
<name>F2L0L8_THEU7</name>
<dbReference type="AlphaFoldDB" id="F2L0L8"/>
<dbReference type="eggNOG" id="arCOG01191">
    <property type="taxonomic scope" value="Archaea"/>
</dbReference>
<dbReference type="Proteomes" id="UP000008138">
    <property type="component" value="Chromosome"/>
</dbReference>
<feature type="compositionally biased region" description="Basic and acidic residues" evidence="1">
    <location>
        <begin position="11"/>
        <end position="25"/>
    </location>
</feature>
<keyword evidence="4" id="KW-1185">Reference proteome</keyword>
<dbReference type="KEGG" id="tuz:TUZN_1223"/>
<feature type="region of interest" description="Disordered" evidence="1">
    <location>
        <begin position="1"/>
        <end position="31"/>
    </location>
</feature>
<accession>F2L0L8</accession>
<evidence type="ECO:0000259" key="2">
    <source>
        <dbReference type="PROSITE" id="PS50910"/>
    </source>
</evidence>
<reference key="2">
    <citation type="submission" date="2011-03" db="EMBL/GenBank/DDBJ databases">
        <title>Complete genome sequence of the thermoacidophilic crenarchaeon Thermoproteus uzoniensis 768-20.</title>
        <authorList>
            <person name="Mardanov A.V."/>
            <person name="Gumerov V.M."/>
            <person name="Beletsky A.V."/>
            <person name="Prokofeva M.I."/>
            <person name="Bonch-Osmolovskaya E.A."/>
            <person name="Ravin N.V."/>
            <person name="Skryabin K.G."/>
        </authorList>
    </citation>
    <scope>NUCLEOTIDE SEQUENCE</scope>
    <source>
        <strain>768-20</strain>
    </source>
</reference>
<gene>
    <name evidence="3" type="ordered locus">TUZN_1223</name>
</gene>
<dbReference type="Gene3D" id="1.20.120.330">
    <property type="entry name" value="Nucleotidyltransferases domain 2"/>
    <property type="match status" value="1"/>
</dbReference>
<sequence>MAIINRGGYRSRADARTSRPIESRRQPQVGGSAHPTLYSLAAGRFVRREAVYWIREAWADLCTASVLLSARRWNAAAFYSHQAAEKALKSLYLAVLRVEPPKSHVLTELYRGLRGVGLGPDLEERVAELNKFYTVSRYPDAAAGQPYESVTRGDAERSFETAREVVELAEGLLKSAGYEGTPEDIRNCR</sequence>
<dbReference type="InterPro" id="IPR007842">
    <property type="entry name" value="HEPN_dom"/>
</dbReference>
<dbReference type="EMBL" id="CP002590">
    <property type="protein sequence ID" value="AEA12700.1"/>
    <property type="molecule type" value="Genomic_DNA"/>
</dbReference>
<reference evidence="3 4" key="1">
    <citation type="journal article" date="2011" name="J. Bacteriol.">
        <title>Complete genome sequence of the thermoacidophilic crenarchaeon Thermoproteus uzoniensis 768-20.</title>
        <authorList>
            <person name="Mardanov A.V."/>
            <person name="Gumerov V.M."/>
            <person name="Beletsky A.V."/>
            <person name="Prokofeva M.I."/>
            <person name="Bonch-Osmolovskaya E.A."/>
            <person name="Ravin N.V."/>
            <person name="Skryabin K.G."/>
        </authorList>
    </citation>
    <scope>NUCLEOTIDE SEQUENCE [LARGE SCALE GENOMIC DNA]</scope>
    <source>
        <strain evidence="3 4">768-20</strain>
    </source>
</reference>
<feature type="domain" description="HEPN" evidence="2">
    <location>
        <begin position="54"/>
        <end position="165"/>
    </location>
</feature>
<proteinExistence type="predicted"/>
<evidence type="ECO:0000313" key="3">
    <source>
        <dbReference type="EMBL" id="AEA12700.1"/>
    </source>
</evidence>
<dbReference type="STRING" id="999630.TUZN_1223"/>
<dbReference type="SUPFAM" id="SSF81593">
    <property type="entry name" value="Nucleotidyltransferase substrate binding subunit/domain"/>
    <property type="match status" value="1"/>
</dbReference>
<evidence type="ECO:0000256" key="1">
    <source>
        <dbReference type="SAM" id="MobiDB-lite"/>
    </source>
</evidence>
<evidence type="ECO:0000313" key="4">
    <source>
        <dbReference type="Proteomes" id="UP000008138"/>
    </source>
</evidence>
<dbReference type="HOGENOM" id="CLU_123170_2_2_2"/>